<sequence>FVEKYVLNVPVGTRIELQGYDRNDQMVWIEFVRSETGFLYQRQAGNEGGQSFMSHYVLEEGLMTLDAWLDLVIHPRIRSFHDMKIHLGQASVRIWTSLDREMD</sequence>
<evidence type="ECO:0000313" key="2">
    <source>
        <dbReference type="Proteomes" id="UP000886998"/>
    </source>
</evidence>
<feature type="non-terminal residue" evidence="1">
    <location>
        <position position="1"/>
    </location>
</feature>
<name>A0A8X6X511_9ARAC</name>
<keyword evidence="2" id="KW-1185">Reference proteome</keyword>
<evidence type="ECO:0000313" key="1">
    <source>
        <dbReference type="EMBL" id="GFY46236.1"/>
    </source>
</evidence>
<dbReference type="Proteomes" id="UP000886998">
    <property type="component" value="Unassembled WGS sequence"/>
</dbReference>
<dbReference type="AlphaFoldDB" id="A0A8X6X511"/>
<dbReference type="EMBL" id="BMAV01005280">
    <property type="protein sequence ID" value="GFY46236.1"/>
    <property type="molecule type" value="Genomic_DNA"/>
</dbReference>
<accession>A0A8X6X511</accession>
<proteinExistence type="predicted"/>
<comment type="caution">
    <text evidence="1">The sequence shown here is derived from an EMBL/GenBank/DDBJ whole genome shotgun (WGS) entry which is preliminary data.</text>
</comment>
<gene>
    <name evidence="1" type="ORF">TNIN_431631</name>
</gene>
<reference evidence="1" key="1">
    <citation type="submission" date="2020-08" db="EMBL/GenBank/DDBJ databases">
        <title>Multicomponent nature underlies the extraordinary mechanical properties of spider dragline silk.</title>
        <authorList>
            <person name="Kono N."/>
            <person name="Nakamura H."/>
            <person name="Mori M."/>
            <person name="Yoshida Y."/>
            <person name="Ohtoshi R."/>
            <person name="Malay A.D."/>
            <person name="Moran D.A.P."/>
            <person name="Tomita M."/>
            <person name="Numata K."/>
            <person name="Arakawa K."/>
        </authorList>
    </citation>
    <scope>NUCLEOTIDE SEQUENCE</scope>
</reference>
<dbReference type="OrthoDB" id="10328662at2759"/>
<protein>
    <submittedName>
        <fullName evidence="1">Uncharacterized protein</fullName>
    </submittedName>
</protein>
<organism evidence="1 2">
    <name type="scientific">Trichonephila inaurata madagascariensis</name>
    <dbReference type="NCBI Taxonomy" id="2747483"/>
    <lineage>
        <taxon>Eukaryota</taxon>
        <taxon>Metazoa</taxon>
        <taxon>Ecdysozoa</taxon>
        <taxon>Arthropoda</taxon>
        <taxon>Chelicerata</taxon>
        <taxon>Arachnida</taxon>
        <taxon>Araneae</taxon>
        <taxon>Araneomorphae</taxon>
        <taxon>Entelegynae</taxon>
        <taxon>Araneoidea</taxon>
        <taxon>Nephilidae</taxon>
        <taxon>Trichonephila</taxon>
        <taxon>Trichonephila inaurata</taxon>
    </lineage>
</organism>